<evidence type="ECO:0000313" key="6">
    <source>
        <dbReference type="Proteomes" id="UP000054321"/>
    </source>
</evidence>
<dbReference type="InParanoid" id="A0A0C3GXG8"/>
<gene>
    <name evidence="5" type="ORF">OIDMADRAFT_55319</name>
</gene>
<reference evidence="6" key="2">
    <citation type="submission" date="2015-01" db="EMBL/GenBank/DDBJ databases">
        <title>Evolutionary Origins and Diversification of the Mycorrhizal Mutualists.</title>
        <authorList>
            <consortium name="DOE Joint Genome Institute"/>
            <consortium name="Mycorrhizal Genomics Consortium"/>
            <person name="Kohler A."/>
            <person name="Kuo A."/>
            <person name="Nagy L.G."/>
            <person name="Floudas D."/>
            <person name="Copeland A."/>
            <person name="Barry K.W."/>
            <person name="Cichocki N."/>
            <person name="Veneault-Fourrey C."/>
            <person name="LaButti K."/>
            <person name="Lindquist E.A."/>
            <person name="Lipzen A."/>
            <person name="Lundell T."/>
            <person name="Morin E."/>
            <person name="Murat C."/>
            <person name="Riley R."/>
            <person name="Ohm R."/>
            <person name="Sun H."/>
            <person name="Tunlid A."/>
            <person name="Henrissat B."/>
            <person name="Grigoriev I.V."/>
            <person name="Hibbett D.S."/>
            <person name="Martin F."/>
        </authorList>
    </citation>
    <scope>NUCLEOTIDE SEQUENCE [LARGE SCALE GENOMIC DNA]</scope>
    <source>
        <strain evidence="6">Zn</strain>
    </source>
</reference>
<sequence>MSSIVAKIVSSVFGAPRHTKIAILGLDGAGGLDLLKRVCDTAIEQHTDKTRATAYTGTNHTLKFDFVVAEVGGNATAEYHRWTAQQFCDADAFIWVVDSTDTDRLMESQWEMKICRQGRRLMYGLVQPAVRSEAPWLVLIDFKRNPLSIAHATEQAELVTVDGRHDLDWTFRAVSITTAEGLEEAMIWLHKKLKRRGLREIGQDPFAGRLKKFRLRDASFAK</sequence>
<dbReference type="Proteomes" id="UP000054321">
    <property type="component" value="Unassembled WGS sequence"/>
</dbReference>
<name>A0A0C3GXG8_OIDMZ</name>
<dbReference type="OrthoDB" id="4496002at2759"/>
<keyword evidence="6" id="KW-1185">Reference proteome</keyword>
<dbReference type="InterPro" id="IPR027417">
    <property type="entry name" value="P-loop_NTPase"/>
</dbReference>
<dbReference type="HOGENOM" id="CLU_040729_12_2_1"/>
<dbReference type="STRING" id="913774.A0A0C3GXG8"/>
<dbReference type="InterPro" id="IPR044612">
    <property type="entry name" value="ARL2/3"/>
</dbReference>
<dbReference type="AlphaFoldDB" id="A0A0C3GXG8"/>
<reference evidence="5 6" key="1">
    <citation type="submission" date="2014-04" db="EMBL/GenBank/DDBJ databases">
        <authorList>
            <consortium name="DOE Joint Genome Institute"/>
            <person name="Kuo A."/>
            <person name="Martino E."/>
            <person name="Perotto S."/>
            <person name="Kohler A."/>
            <person name="Nagy L.G."/>
            <person name="Floudas D."/>
            <person name="Copeland A."/>
            <person name="Barry K.W."/>
            <person name="Cichocki N."/>
            <person name="Veneault-Fourrey C."/>
            <person name="LaButti K."/>
            <person name="Lindquist E.A."/>
            <person name="Lipzen A."/>
            <person name="Lundell T."/>
            <person name="Morin E."/>
            <person name="Murat C."/>
            <person name="Sun H."/>
            <person name="Tunlid A."/>
            <person name="Henrissat B."/>
            <person name="Grigoriev I.V."/>
            <person name="Hibbett D.S."/>
            <person name="Martin F."/>
            <person name="Nordberg H.P."/>
            <person name="Cantor M.N."/>
            <person name="Hua S.X."/>
        </authorList>
    </citation>
    <scope>NUCLEOTIDE SEQUENCE [LARGE SCALE GENOMIC DNA]</scope>
    <source>
        <strain evidence="5 6">Zn</strain>
    </source>
</reference>
<dbReference type="SMART" id="SM00177">
    <property type="entry name" value="ARF"/>
    <property type="match status" value="1"/>
</dbReference>
<protein>
    <recommendedName>
        <fullName evidence="7">G domain-containing protein</fullName>
    </recommendedName>
</protein>
<dbReference type="GO" id="GO:0003924">
    <property type="term" value="F:GTPase activity"/>
    <property type="evidence" value="ECO:0007669"/>
    <property type="project" value="InterPro"/>
</dbReference>
<accession>A0A0C3GXG8</accession>
<dbReference type="Gene3D" id="3.40.50.300">
    <property type="entry name" value="P-loop containing nucleotide triphosphate hydrolases"/>
    <property type="match status" value="1"/>
</dbReference>
<dbReference type="GO" id="GO:0005525">
    <property type="term" value="F:GTP binding"/>
    <property type="evidence" value="ECO:0007669"/>
    <property type="project" value="UniProtKB-KW"/>
</dbReference>
<dbReference type="PANTHER" id="PTHR45697">
    <property type="entry name" value="ADP-RIBOSYLATION FACTOR-LIKE PROTEIN 2-RELATED"/>
    <property type="match status" value="1"/>
</dbReference>
<dbReference type="InterPro" id="IPR006689">
    <property type="entry name" value="Small_GTPase_ARF/SAR"/>
</dbReference>
<evidence type="ECO:0000256" key="1">
    <source>
        <dbReference type="ARBA" id="ARBA00022741"/>
    </source>
</evidence>
<proteinExistence type="predicted"/>
<keyword evidence="4" id="KW-0479">Metal-binding</keyword>
<evidence type="ECO:0008006" key="7">
    <source>
        <dbReference type="Google" id="ProtNLM"/>
    </source>
</evidence>
<dbReference type="Pfam" id="PF00025">
    <property type="entry name" value="Arf"/>
    <property type="match status" value="1"/>
</dbReference>
<keyword evidence="4" id="KW-0460">Magnesium</keyword>
<dbReference type="EMBL" id="KN832877">
    <property type="protein sequence ID" value="KIN00751.1"/>
    <property type="molecule type" value="Genomic_DNA"/>
</dbReference>
<dbReference type="GO" id="GO:0046872">
    <property type="term" value="F:metal ion binding"/>
    <property type="evidence" value="ECO:0007669"/>
    <property type="project" value="UniProtKB-KW"/>
</dbReference>
<evidence type="ECO:0000313" key="5">
    <source>
        <dbReference type="EMBL" id="KIN00751.1"/>
    </source>
</evidence>
<evidence type="ECO:0000256" key="2">
    <source>
        <dbReference type="ARBA" id="ARBA00023134"/>
    </source>
</evidence>
<feature type="binding site" evidence="3">
    <location>
        <position position="73"/>
    </location>
    <ligand>
        <name>GTP</name>
        <dbReference type="ChEBI" id="CHEBI:37565"/>
    </ligand>
</feature>
<evidence type="ECO:0000256" key="4">
    <source>
        <dbReference type="PIRSR" id="PIRSR606689-2"/>
    </source>
</evidence>
<feature type="binding site" evidence="4">
    <location>
        <position position="50"/>
    </location>
    <ligand>
        <name>Mg(2+)</name>
        <dbReference type="ChEBI" id="CHEBI:18420"/>
    </ligand>
</feature>
<organism evidence="5 6">
    <name type="scientific">Oidiodendron maius (strain Zn)</name>
    <dbReference type="NCBI Taxonomy" id="913774"/>
    <lineage>
        <taxon>Eukaryota</taxon>
        <taxon>Fungi</taxon>
        <taxon>Dikarya</taxon>
        <taxon>Ascomycota</taxon>
        <taxon>Pezizomycotina</taxon>
        <taxon>Leotiomycetes</taxon>
        <taxon>Leotiomycetes incertae sedis</taxon>
        <taxon>Myxotrichaceae</taxon>
        <taxon>Oidiodendron</taxon>
    </lineage>
</organism>
<keyword evidence="1 3" id="KW-0547">Nucleotide-binding</keyword>
<keyword evidence="2 3" id="KW-0342">GTP-binding</keyword>
<evidence type="ECO:0000256" key="3">
    <source>
        <dbReference type="PIRSR" id="PIRSR606689-1"/>
    </source>
</evidence>
<dbReference type="SUPFAM" id="SSF52540">
    <property type="entry name" value="P-loop containing nucleoside triphosphate hydrolases"/>
    <property type="match status" value="1"/>
</dbReference>